<sequence length="70" mass="7860">MSLIGSLISGAAMAHRQPWSHASTMSSHIVYASGLIYGRNIKLAHGEEDEEKEEEEKKEKEEDEEEEEGN</sequence>
<proteinExistence type="predicted"/>
<comment type="caution">
    <text evidence="2">The sequence shown here is derived from an EMBL/GenBank/DDBJ whole genome shotgun (WGS) entry which is preliminary data.</text>
</comment>
<evidence type="ECO:0000313" key="2">
    <source>
        <dbReference type="EMBL" id="MPC10877.1"/>
    </source>
</evidence>
<dbReference type="AlphaFoldDB" id="A0A5B7CMM5"/>
<evidence type="ECO:0000313" key="3">
    <source>
        <dbReference type="Proteomes" id="UP000324222"/>
    </source>
</evidence>
<reference evidence="2 3" key="1">
    <citation type="submission" date="2019-05" db="EMBL/GenBank/DDBJ databases">
        <title>Another draft genome of Portunus trituberculatus and its Hox gene families provides insights of decapod evolution.</title>
        <authorList>
            <person name="Jeong J.-H."/>
            <person name="Song I."/>
            <person name="Kim S."/>
            <person name="Choi T."/>
            <person name="Kim D."/>
            <person name="Ryu S."/>
            <person name="Kim W."/>
        </authorList>
    </citation>
    <scope>NUCLEOTIDE SEQUENCE [LARGE SCALE GENOMIC DNA]</scope>
    <source>
        <tissue evidence="2">Muscle</tissue>
    </source>
</reference>
<organism evidence="2 3">
    <name type="scientific">Portunus trituberculatus</name>
    <name type="common">Swimming crab</name>
    <name type="synonym">Neptunus trituberculatus</name>
    <dbReference type="NCBI Taxonomy" id="210409"/>
    <lineage>
        <taxon>Eukaryota</taxon>
        <taxon>Metazoa</taxon>
        <taxon>Ecdysozoa</taxon>
        <taxon>Arthropoda</taxon>
        <taxon>Crustacea</taxon>
        <taxon>Multicrustacea</taxon>
        <taxon>Malacostraca</taxon>
        <taxon>Eumalacostraca</taxon>
        <taxon>Eucarida</taxon>
        <taxon>Decapoda</taxon>
        <taxon>Pleocyemata</taxon>
        <taxon>Brachyura</taxon>
        <taxon>Eubrachyura</taxon>
        <taxon>Portunoidea</taxon>
        <taxon>Portunidae</taxon>
        <taxon>Portuninae</taxon>
        <taxon>Portunus</taxon>
    </lineage>
</organism>
<keyword evidence="3" id="KW-1185">Reference proteome</keyword>
<feature type="compositionally biased region" description="Acidic residues" evidence="1">
    <location>
        <begin position="61"/>
        <end position="70"/>
    </location>
</feature>
<accession>A0A5B7CMM5</accession>
<name>A0A5B7CMM5_PORTR</name>
<feature type="region of interest" description="Disordered" evidence="1">
    <location>
        <begin position="44"/>
        <end position="70"/>
    </location>
</feature>
<gene>
    <name evidence="2" type="ORF">E2C01_003521</name>
</gene>
<evidence type="ECO:0000256" key="1">
    <source>
        <dbReference type="SAM" id="MobiDB-lite"/>
    </source>
</evidence>
<dbReference type="EMBL" id="VSRR010000135">
    <property type="protein sequence ID" value="MPC10877.1"/>
    <property type="molecule type" value="Genomic_DNA"/>
</dbReference>
<protein>
    <submittedName>
        <fullName evidence="2">Uncharacterized protein</fullName>
    </submittedName>
</protein>
<dbReference type="Proteomes" id="UP000324222">
    <property type="component" value="Unassembled WGS sequence"/>
</dbReference>